<feature type="region of interest" description="Disordered" evidence="1">
    <location>
        <begin position="73"/>
        <end position="93"/>
    </location>
</feature>
<dbReference type="AlphaFoldDB" id="A0A6A6WSQ2"/>
<evidence type="ECO:0000256" key="1">
    <source>
        <dbReference type="SAM" id="MobiDB-lite"/>
    </source>
</evidence>
<gene>
    <name evidence="2" type="ORF">K505DRAFT_397304</name>
</gene>
<name>A0A6A6WSQ2_9PLEO</name>
<sequence>MSPITLAEWEKFDPTRPSIILLAKQQLPLNLPWGTIPVVIGTSFFSSRAETEAPFASRSPFDPLSLSKTPLKFEASDGGRASFTSTSSRSAGHSTEHLSASLGISVGCKFLSAGVTGSYDEDDQKRSLKATWRSGTAFFEQPPQLSHEAIEILKRGGLQAFQRVYGDYYVAGLQLGADSVVMVSTSETDKTSTERCAVTVRATVLVYSAEHVEDKFFTYASATSTVNLSAFDTLSSGRWKVVRQGNDIEAMRVTAAYCANLATDLPWRVEQKLKEIGIEPGTTVTHGDCMTMCRSGLIVEVILLPVSTLREVQRHIDSDTVM</sequence>
<evidence type="ECO:0008006" key="4">
    <source>
        <dbReference type="Google" id="ProtNLM"/>
    </source>
</evidence>
<accession>A0A6A6WSQ2</accession>
<reference evidence="2" key="1">
    <citation type="journal article" date="2020" name="Stud. Mycol.">
        <title>101 Dothideomycetes genomes: a test case for predicting lifestyles and emergence of pathogens.</title>
        <authorList>
            <person name="Haridas S."/>
            <person name="Albert R."/>
            <person name="Binder M."/>
            <person name="Bloem J."/>
            <person name="Labutti K."/>
            <person name="Salamov A."/>
            <person name="Andreopoulos B."/>
            <person name="Baker S."/>
            <person name="Barry K."/>
            <person name="Bills G."/>
            <person name="Bluhm B."/>
            <person name="Cannon C."/>
            <person name="Castanera R."/>
            <person name="Culley D."/>
            <person name="Daum C."/>
            <person name="Ezra D."/>
            <person name="Gonzalez J."/>
            <person name="Henrissat B."/>
            <person name="Kuo A."/>
            <person name="Liang C."/>
            <person name="Lipzen A."/>
            <person name="Lutzoni F."/>
            <person name="Magnuson J."/>
            <person name="Mondo S."/>
            <person name="Nolan M."/>
            <person name="Ohm R."/>
            <person name="Pangilinan J."/>
            <person name="Park H.-J."/>
            <person name="Ramirez L."/>
            <person name="Alfaro M."/>
            <person name="Sun H."/>
            <person name="Tritt A."/>
            <person name="Yoshinaga Y."/>
            <person name="Zwiers L.-H."/>
            <person name="Turgeon B."/>
            <person name="Goodwin S."/>
            <person name="Spatafora J."/>
            <person name="Crous P."/>
            <person name="Grigoriev I."/>
        </authorList>
    </citation>
    <scope>NUCLEOTIDE SEQUENCE</scope>
    <source>
        <strain evidence="2">CBS 109.77</strain>
    </source>
</reference>
<dbReference type="EMBL" id="MU002355">
    <property type="protein sequence ID" value="KAF2787146.1"/>
    <property type="molecule type" value="Genomic_DNA"/>
</dbReference>
<dbReference type="OrthoDB" id="4457531at2759"/>
<dbReference type="Proteomes" id="UP000799757">
    <property type="component" value="Unassembled WGS sequence"/>
</dbReference>
<organism evidence="2 3">
    <name type="scientific">Melanomma pulvis-pyrius CBS 109.77</name>
    <dbReference type="NCBI Taxonomy" id="1314802"/>
    <lineage>
        <taxon>Eukaryota</taxon>
        <taxon>Fungi</taxon>
        <taxon>Dikarya</taxon>
        <taxon>Ascomycota</taxon>
        <taxon>Pezizomycotina</taxon>
        <taxon>Dothideomycetes</taxon>
        <taxon>Pleosporomycetidae</taxon>
        <taxon>Pleosporales</taxon>
        <taxon>Melanommataceae</taxon>
        <taxon>Melanomma</taxon>
    </lineage>
</organism>
<evidence type="ECO:0000313" key="2">
    <source>
        <dbReference type="EMBL" id="KAF2787146.1"/>
    </source>
</evidence>
<keyword evidence="3" id="KW-1185">Reference proteome</keyword>
<evidence type="ECO:0000313" key="3">
    <source>
        <dbReference type="Proteomes" id="UP000799757"/>
    </source>
</evidence>
<proteinExistence type="predicted"/>
<protein>
    <recommendedName>
        <fullName evidence="4">MACPF domain-containing protein</fullName>
    </recommendedName>
</protein>
<feature type="compositionally biased region" description="Low complexity" evidence="1">
    <location>
        <begin position="78"/>
        <end position="93"/>
    </location>
</feature>